<gene>
    <name evidence="2" type="ORF">NBEOAGPD_0682</name>
</gene>
<dbReference type="EMBL" id="BPQM01000014">
    <property type="protein sequence ID" value="GJD77477.1"/>
    <property type="molecule type" value="Genomic_DNA"/>
</dbReference>
<comment type="caution">
    <text evidence="2">The sequence shown here is derived from an EMBL/GenBank/DDBJ whole genome shotgun (WGS) entry which is preliminary data.</text>
</comment>
<evidence type="ECO:0000259" key="1">
    <source>
        <dbReference type="Pfam" id="PF06527"/>
    </source>
</evidence>
<reference evidence="2" key="2">
    <citation type="submission" date="2021-08" db="EMBL/GenBank/DDBJ databases">
        <authorList>
            <person name="Tani A."/>
            <person name="Ola A."/>
            <person name="Ogura Y."/>
            <person name="Katsura K."/>
            <person name="Hayashi T."/>
        </authorList>
    </citation>
    <scope>NUCLEOTIDE SEQUENCE</scope>
    <source>
        <strain evidence="2">NBRC 103626</strain>
    </source>
</reference>
<dbReference type="Pfam" id="PF06527">
    <property type="entry name" value="TniQ"/>
    <property type="match status" value="1"/>
</dbReference>
<dbReference type="RefSeq" id="WP_238301240.1">
    <property type="nucleotide sequence ID" value="NZ_BPQM01000014.1"/>
</dbReference>
<accession>A0AA37M9K2</accession>
<keyword evidence="3" id="KW-1185">Reference proteome</keyword>
<evidence type="ECO:0000313" key="3">
    <source>
        <dbReference type="Proteomes" id="UP001055108"/>
    </source>
</evidence>
<organism evidence="2 3">
    <name type="scientific">Methylobacterium gregans</name>
    <dbReference type="NCBI Taxonomy" id="374424"/>
    <lineage>
        <taxon>Bacteria</taxon>
        <taxon>Pseudomonadati</taxon>
        <taxon>Pseudomonadota</taxon>
        <taxon>Alphaproteobacteria</taxon>
        <taxon>Hyphomicrobiales</taxon>
        <taxon>Methylobacteriaceae</taxon>
        <taxon>Methylobacterium</taxon>
    </lineage>
</organism>
<proteinExistence type="predicted"/>
<sequence length="775" mass="83766">MTTFTDLRGRFEPPLPDWRAAYPGEPAHGYVVRLGAINEVGSIAVLLNSHGLNGRDIQPAECLEFALSFPIAGKDHLIHATPVVTPTSVVIMGQEVRRQHWQIGRRRFCPACLSENPHHRVWWDMPAYARCPYHDLDVLDRDASGRPVPWWSASFTHTPSGADLLRYGVPRRAEPRPSLEAYILARMGIASPLPVPPLDGLRTLGEALDLVELVGRVSLGVTLRTRPVVGVTKGFDLPAVMRAGYGVLARGEAALDALLNDLANARAASAAGGRSARFGWLGSVLREEQGSHVELLASSMRRVAVSRGDFSPATCDAWYAGEAGWLPVPTLAKELGLTEERLRRISEALGIHERQFGAARERYRAFSPEQADLVRGTLASSLDRDGAADALGVSRETLDALMAAGIITHFMRIGSGSDRDRFRPEDLAAFAARLLRGSETVAEVPDGHLRLADLKRTSKTNPARSVEAILKGYAVARGKTGPTLGDLLVPDPRRSRRDDMQAARAALRALPGLGRYQASTILGCRVETVDGLIDEGHLRMCAGKRGWRRIDEASLEAFHRKWAPAHVYADAVGAARSGHEAGTMLERLGVETLRVAQKDGTVTHMVDRASAWSALALSCDPDDPAGGGVLAFQAALLRALGRRGTFKLVGRSRGLTLSSASGDLTIRIEVQPEREAVEVVLTRGGRPPREVSIQAAVGGRLHWREVAGRLEVADIVSASELSAPRAWPDLVARTVASTEMLRATFPQIRGGTAFGTVKAARPASPVTDRSERPTT</sequence>
<protein>
    <recommendedName>
        <fullName evidence="1">TniQ domain-containing protein</fullName>
    </recommendedName>
</protein>
<evidence type="ECO:0000313" key="2">
    <source>
        <dbReference type="EMBL" id="GJD77477.1"/>
    </source>
</evidence>
<name>A0AA37M9K2_9HYPH</name>
<dbReference type="InterPro" id="IPR009492">
    <property type="entry name" value="TniQ"/>
</dbReference>
<reference evidence="2" key="1">
    <citation type="journal article" date="2016" name="Front. Microbiol.">
        <title>Genome Sequence of the Piezophilic, Mesophilic Sulfate-Reducing Bacterium Desulfovibrio indicus J2T.</title>
        <authorList>
            <person name="Cao J."/>
            <person name="Maignien L."/>
            <person name="Shao Z."/>
            <person name="Alain K."/>
            <person name="Jebbar M."/>
        </authorList>
    </citation>
    <scope>NUCLEOTIDE SEQUENCE</scope>
    <source>
        <strain evidence="2">NBRC 103626</strain>
    </source>
</reference>
<dbReference type="AlphaFoldDB" id="A0AA37M9K2"/>
<feature type="domain" description="TniQ" evidence="1">
    <location>
        <begin position="21"/>
        <end position="136"/>
    </location>
</feature>
<dbReference type="Proteomes" id="UP001055108">
    <property type="component" value="Unassembled WGS sequence"/>
</dbReference>